<evidence type="ECO:0000313" key="2">
    <source>
        <dbReference type="Proteomes" id="UP000176562"/>
    </source>
</evidence>
<keyword evidence="2" id="KW-1185">Reference proteome</keyword>
<dbReference type="InterPro" id="IPR005335">
    <property type="entry name" value="Terminase_ssu"/>
</dbReference>
<accession>A0A1D9MA29</accession>
<protein>
    <recommendedName>
        <fullName evidence="3">Terminase small subunit</fullName>
    </recommendedName>
</protein>
<dbReference type="Proteomes" id="UP000176562">
    <property type="component" value="Chromosome"/>
</dbReference>
<dbReference type="STRING" id="1850250.LPB142_04090"/>
<dbReference type="Pfam" id="PF03592">
    <property type="entry name" value="Terminase_2"/>
    <property type="match status" value="1"/>
</dbReference>
<evidence type="ECO:0000313" key="1">
    <source>
        <dbReference type="EMBL" id="AOZ68599.1"/>
    </source>
</evidence>
<sequence length="163" mass="18098">MAPRGIDVDSYRGETPLPNEKHEKFCQAMATGAVTQSRAIQAAFGARKSAAQMGNNLLRQPHVKARIDYLKRERASRWDDFEDDVFDGFEELLNGVLDNVAELVRACDGNGLAREAAQARDVLTTISSRVLAQLHSLRAADKQRAVRTDNLIQTLESFSVVKQ</sequence>
<dbReference type="InterPro" id="IPR038713">
    <property type="entry name" value="Terminase_Gp1_N_sf"/>
</dbReference>
<dbReference type="Gene3D" id="1.10.10.1400">
    <property type="entry name" value="Terminase, small subunit, N-terminal DNA-binding domain, HTH motif"/>
    <property type="match status" value="1"/>
</dbReference>
<dbReference type="KEGG" id="rhp:LPB142_04090"/>
<proteinExistence type="predicted"/>
<evidence type="ECO:0008006" key="3">
    <source>
        <dbReference type="Google" id="ProtNLM"/>
    </source>
</evidence>
<organism evidence="1 2">
    <name type="scientific">Rhodobacter xanthinilyticus</name>
    <dbReference type="NCBI Taxonomy" id="1850250"/>
    <lineage>
        <taxon>Bacteria</taxon>
        <taxon>Pseudomonadati</taxon>
        <taxon>Pseudomonadota</taxon>
        <taxon>Alphaproteobacteria</taxon>
        <taxon>Rhodobacterales</taxon>
        <taxon>Rhodobacter group</taxon>
        <taxon>Rhodobacter</taxon>
    </lineage>
</organism>
<dbReference type="RefSeq" id="WP_071165600.1">
    <property type="nucleotide sequence ID" value="NZ_CP017781.1"/>
</dbReference>
<gene>
    <name evidence="1" type="ORF">LPB142_04090</name>
</gene>
<name>A0A1D9MA29_9RHOB</name>
<dbReference type="GO" id="GO:0051276">
    <property type="term" value="P:chromosome organization"/>
    <property type="evidence" value="ECO:0007669"/>
    <property type="project" value="InterPro"/>
</dbReference>
<reference evidence="1 2" key="1">
    <citation type="submission" date="2016-10" db="EMBL/GenBank/DDBJ databases">
        <title>Rhodobacter sp. LPB0142, isolated from sea water.</title>
        <authorList>
            <person name="Kim E."/>
            <person name="Yi H."/>
        </authorList>
    </citation>
    <scope>NUCLEOTIDE SEQUENCE [LARGE SCALE GENOMIC DNA]</scope>
    <source>
        <strain evidence="1 2">LPB0142</strain>
    </source>
</reference>
<dbReference type="AlphaFoldDB" id="A0A1D9MA29"/>
<dbReference type="EMBL" id="CP017781">
    <property type="protein sequence ID" value="AOZ68599.1"/>
    <property type="molecule type" value="Genomic_DNA"/>
</dbReference>